<protein>
    <submittedName>
        <fullName evidence="1">Uncharacterized protein</fullName>
    </submittedName>
</protein>
<dbReference type="Proteomes" id="UP001589887">
    <property type="component" value="Unassembled WGS sequence"/>
</dbReference>
<dbReference type="EMBL" id="JBHMQV010000009">
    <property type="protein sequence ID" value="MFC0849942.1"/>
    <property type="molecule type" value="Genomic_DNA"/>
</dbReference>
<proteinExistence type="predicted"/>
<organism evidence="1 2">
    <name type="scientific">Streptomyces noboritoensis</name>
    <dbReference type="NCBI Taxonomy" id="67337"/>
    <lineage>
        <taxon>Bacteria</taxon>
        <taxon>Bacillati</taxon>
        <taxon>Actinomycetota</taxon>
        <taxon>Actinomycetes</taxon>
        <taxon>Kitasatosporales</taxon>
        <taxon>Streptomycetaceae</taxon>
        <taxon>Streptomyces</taxon>
    </lineage>
</organism>
<gene>
    <name evidence="1" type="ORF">ACFH04_40410</name>
</gene>
<sequence length="84" mass="9404">MLVHLRKNDTLAQVGAGFGVFTAPHRNRLILRTRRTRPRKPRECAIFSLCAAANTDSMLSPCRLKDRANGFGISDASQNLYIFV</sequence>
<dbReference type="RefSeq" id="WP_394323918.1">
    <property type="nucleotide sequence ID" value="NZ_JBHMQV010000009.1"/>
</dbReference>
<name>A0ABV6TW03_9ACTN</name>
<comment type="caution">
    <text evidence="1">The sequence shown here is derived from an EMBL/GenBank/DDBJ whole genome shotgun (WGS) entry which is preliminary data.</text>
</comment>
<accession>A0ABV6TW03</accession>
<evidence type="ECO:0000313" key="1">
    <source>
        <dbReference type="EMBL" id="MFC0849942.1"/>
    </source>
</evidence>
<evidence type="ECO:0000313" key="2">
    <source>
        <dbReference type="Proteomes" id="UP001589887"/>
    </source>
</evidence>
<reference evidence="1 2" key="1">
    <citation type="submission" date="2024-09" db="EMBL/GenBank/DDBJ databases">
        <authorList>
            <person name="Sun Q."/>
            <person name="Mori K."/>
        </authorList>
    </citation>
    <scope>NUCLEOTIDE SEQUENCE [LARGE SCALE GENOMIC DNA]</scope>
    <source>
        <strain evidence="1 2">JCM 4557</strain>
    </source>
</reference>
<keyword evidence="2" id="KW-1185">Reference proteome</keyword>